<comment type="catalytic activity">
    <reaction evidence="1 10">
        <text>[protein]-peptidylproline (omega=180) = [protein]-peptidylproline (omega=0)</text>
        <dbReference type="Rhea" id="RHEA:16237"/>
        <dbReference type="Rhea" id="RHEA-COMP:10747"/>
        <dbReference type="Rhea" id="RHEA-COMP:10748"/>
        <dbReference type="ChEBI" id="CHEBI:83833"/>
        <dbReference type="ChEBI" id="CHEBI:83834"/>
        <dbReference type="EC" id="5.2.1.8"/>
    </reaction>
</comment>
<evidence type="ECO:0000256" key="10">
    <source>
        <dbReference type="PROSITE-ProRule" id="PRU00277"/>
    </source>
</evidence>
<dbReference type="AlphaFoldDB" id="A0A6P8HPY9"/>
<dbReference type="InterPro" id="IPR018247">
    <property type="entry name" value="EF_Hand_1_Ca_BS"/>
</dbReference>
<dbReference type="GO" id="GO:0003755">
    <property type="term" value="F:peptidyl-prolyl cis-trans isomerase activity"/>
    <property type="evidence" value="ECO:0007669"/>
    <property type="project" value="UniProtKB-KW"/>
</dbReference>
<dbReference type="PROSITE" id="PS50222">
    <property type="entry name" value="EF_HAND_2"/>
    <property type="match status" value="1"/>
</dbReference>
<dbReference type="PANTHER" id="PTHR46222:SF3">
    <property type="entry name" value="PEPTIDYLPROLYL ISOMERASE"/>
    <property type="match status" value="1"/>
</dbReference>
<dbReference type="RefSeq" id="XP_031557671.1">
    <property type="nucleotide sequence ID" value="XM_031701811.1"/>
</dbReference>
<keyword evidence="6" id="KW-0106">Calcium</keyword>
<organism evidence="14 15">
    <name type="scientific">Actinia tenebrosa</name>
    <name type="common">Australian red waratah sea anemone</name>
    <dbReference type="NCBI Taxonomy" id="6105"/>
    <lineage>
        <taxon>Eukaryota</taxon>
        <taxon>Metazoa</taxon>
        <taxon>Cnidaria</taxon>
        <taxon>Anthozoa</taxon>
        <taxon>Hexacorallia</taxon>
        <taxon>Actiniaria</taxon>
        <taxon>Actiniidae</taxon>
        <taxon>Actinia</taxon>
    </lineage>
</organism>
<keyword evidence="14" id="KW-1185">Reference proteome</keyword>
<keyword evidence="4" id="KW-0677">Repeat</keyword>
<feature type="signal peptide" evidence="11">
    <location>
        <begin position="1"/>
        <end position="21"/>
    </location>
</feature>
<dbReference type="PROSITE" id="PS50059">
    <property type="entry name" value="FKBP_PPIASE"/>
    <property type="match status" value="1"/>
</dbReference>
<dbReference type="CDD" id="cd00051">
    <property type="entry name" value="EFh"/>
    <property type="match status" value="1"/>
</dbReference>
<feature type="domain" description="PPIase FKBP-type" evidence="12">
    <location>
        <begin position="44"/>
        <end position="132"/>
    </location>
</feature>
<evidence type="ECO:0000256" key="2">
    <source>
        <dbReference type="ARBA" id="ARBA00013194"/>
    </source>
</evidence>
<proteinExistence type="predicted"/>
<evidence type="ECO:0000256" key="3">
    <source>
        <dbReference type="ARBA" id="ARBA00022729"/>
    </source>
</evidence>
<reference evidence="15" key="1">
    <citation type="submission" date="2025-08" db="UniProtKB">
        <authorList>
            <consortium name="RefSeq"/>
        </authorList>
    </citation>
    <scope>IDENTIFICATION</scope>
    <source>
        <tissue evidence="15">Tentacle</tissue>
    </source>
</reference>
<evidence type="ECO:0000256" key="1">
    <source>
        <dbReference type="ARBA" id="ARBA00000971"/>
    </source>
</evidence>
<dbReference type="PROSITE" id="PS00018">
    <property type="entry name" value="EF_HAND_1"/>
    <property type="match status" value="2"/>
</dbReference>
<dbReference type="Pfam" id="PF13499">
    <property type="entry name" value="EF-hand_7"/>
    <property type="match status" value="1"/>
</dbReference>
<feature type="chain" id="PRO_5028343671" description="peptidylprolyl isomerase" evidence="11">
    <location>
        <begin position="22"/>
        <end position="208"/>
    </location>
</feature>
<evidence type="ECO:0000256" key="7">
    <source>
        <dbReference type="ARBA" id="ARBA00023110"/>
    </source>
</evidence>
<dbReference type="InterPro" id="IPR011992">
    <property type="entry name" value="EF-hand-dom_pair"/>
</dbReference>
<evidence type="ECO:0000256" key="5">
    <source>
        <dbReference type="ARBA" id="ARBA00022824"/>
    </source>
</evidence>
<evidence type="ECO:0000259" key="13">
    <source>
        <dbReference type="PROSITE" id="PS50222"/>
    </source>
</evidence>
<dbReference type="InParanoid" id="A0A6P8HPY9"/>
<dbReference type="Gene3D" id="3.10.50.40">
    <property type="match status" value="1"/>
</dbReference>
<keyword evidence="3 11" id="KW-0732">Signal</keyword>
<keyword evidence="7 10" id="KW-0697">Rotamase</keyword>
<protein>
    <recommendedName>
        <fullName evidence="2 10">peptidylprolyl isomerase</fullName>
        <ecNumber evidence="2 10">5.2.1.8</ecNumber>
    </recommendedName>
</protein>
<dbReference type="OrthoDB" id="1902587at2759"/>
<accession>A0A6P8HPY9</accession>
<dbReference type="InterPro" id="IPR002048">
    <property type="entry name" value="EF_hand_dom"/>
</dbReference>
<gene>
    <name evidence="15" type="primary">LOC116294251</name>
</gene>
<name>A0A6P8HPY9_ACTTE</name>
<dbReference type="SUPFAM" id="SSF54534">
    <property type="entry name" value="FKBP-like"/>
    <property type="match status" value="1"/>
</dbReference>
<evidence type="ECO:0000313" key="14">
    <source>
        <dbReference type="Proteomes" id="UP000515163"/>
    </source>
</evidence>
<keyword evidence="5" id="KW-0256">Endoplasmic reticulum</keyword>
<evidence type="ECO:0000256" key="9">
    <source>
        <dbReference type="ARBA" id="ARBA00023235"/>
    </source>
</evidence>
<evidence type="ECO:0000313" key="15">
    <source>
        <dbReference type="RefSeq" id="XP_031557671.1"/>
    </source>
</evidence>
<evidence type="ECO:0000256" key="8">
    <source>
        <dbReference type="ARBA" id="ARBA00023180"/>
    </source>
</evidence>
<dbReference type="Pfam" id="PF00254">
    <property type="entry name" value="FKBP_C"/>
    <property type="match status" value="1"/>
</dbReference>
<evidence type="ECO:0000259" key="12">
    <source>
        <dbReference type="PROSITE" id="PS50059"/>
    </source>
</evidence>
<dbReference type="Gene3D" id="1.10.238.10">
    <property type="entry name" value="EF-hand"/>
    <property type="match status" value="1"/>
</dbReference>
<dbReference type="InterPro" id="IPR001179">
    <property type="entry name" value="PPIase_FKBP_dom"/>
</dbReference>
<dbReference type="KEGG" id="aten:116294251"/>
<dbReference type="InterPro" id="IPR046357">
    <property type="entry name" value="PPIase_dom_sf"/>
</dbReference>
<evidence type="ECO:0000256" key="4">
    <source>
        <dbReference type="ARBA" id="ARBA00022737"/>
    </source>
</evidence>
<dbReference type="GO" id="GO:0005783">
    <property type="term" value="C:endoplasmic reticulum"/>
    <property type="evidence" value="ECO:0007669"/>
    <property type="project" value="UniProtKB-ARBA"/>
</dbReference>
<evidence type="ECO:0000256" key="6">
    <source>
        <dbReference type="ARBA" id="ARBA00022837"/>
    </source>
</evidence>
<evidence type="ECO:0000256" key="11">
    <source>
        <dbReference type="SAM" id="SignalP"/>
    </source>
</evidence>
<dbReference type="PANTHER" id="PTHR46222">
    <property type="entry name" value="PEPTIDYL-PROLYL CIS-TRANS ISOMERASE FKBP7/14"/>
    <property type="match status" value="1"/>
</dbReference>
<dbReference type="FunCoup" id="A0A6P8HPY9">
    <property type="interactions" value="504"/>
</dbReference>
<feature type="domain" description="EF-hand" evidence="13">
    <location>
        <begin position="175"/>
        <end position="208"/>
    </location>
</feature>
<dbReference type="GeneID" id="116294251"/>
<dbReference type="Proteomes" id="UP000515163">
    <property type="component" value="Unplaced"/>
</dbReference>
<keyword evidence="9 10" id="KW-0413">Isomerase</keyword>
<dbReference type="EC" id="5.2.1.8" evidence="2 10"/>
<dbReference type="FunFam" id="3.10.50.40:FF:000006">
    <property type="entry name" value="Peptidyl-prolyl cis-trans isomerase"/>
    <property type="match status" value="1"/>
</dbReference>
<dbReference type="GO" id="GO:0005509">
    <property type="term" value="F:calcium ion binding"/>
    <property type="evidence" value="ECO:0007669"/>
    <property type="project" value="InterPro"/>
</dbReference>
<dbReference type="InterPro" id="IPR052273">
    <property type="entry name" value="PPIase_FKBP"/>
</dbReference>
<sequence length="208" mass="23139">MNVLLCIISLSLATVLQISSAEQAQLKIEVVEKPEKCPRKTKVGDTLAMHYTGRLKDGKKFDSSLDRGKTFDFTLGKGMVIQGWEQGLLDMCVGEKRKLIIPPHLAYGDNGAGAAIPPGATLYMDVELVEIQDSPQAQPDVFGMIDKDKNRQLTQEEIKTYLKEQNSMPNDDPASHDTIVSEIFQEEDKNKDGVISFEEFTGPKHEEL</sequence>
<dbReference type="SUPFAM" id="SSF47473">
    <property type="entry name" value="EF-hand"/>
    <property type="match status" value="1"/>
</dbReference>
<keyword evidence="8" id="KW-0325">Glycoprotein</keyword>